<sequence length="669" mass="72655">MLQQKMLRSVELTDCRDSICPNASKRHHYRLDDYMESEEVFSGGLCSDLDGVTNLIEAGFDYMRLLELDNVADENRYKIASARLLSPLHDSDLVAVDSNAVVGNVSQRIGPPENGNHFVLSTANVVESSTTESNLDSAPRGTLSFVSSSGNQHGYPLGAPAEFCVISSDITDIESISNIFKATRSCMVQASLPSQSGHPVPSISILSSMEEKLPVKEKMCVFFSVLLLKLSHAWPGSACCGMNRAMLNCMDSFKELLITVMADHKMRSLFQEDSQVEYLLHIIEDFLMDGRVALWHGTCCTPEVSSIRDLGTAWNGNDGLFPPKTASTDLLLGGGVVLASICAATNNMGFLCEASYRIFQMHGSDTSLLLTILHAFSYICGKHYFTFPSYGTLMMVLKSLVSYTEDSLMSASSGSCPMVLDDGSDIRLSSCTGCPFRLKAVSMDEIAVLLMEKVVEAIHLSVVQYNEAGLWSLKSGRLHYEGIDRNNARVCSSPISQCGKSVIQSEKNLGDDLNHSIELLSLLELIANVVGWEFTHNKIIPSLLSVFSSCISVPIGAGVMVLIGQLGRIGVVTHGYDDVRVDALRNKLCEVVRQVTASASDTSFTVQTAVLNALLSLLPIDFVNIVGEDHGGTLASASSQSQSLAASSIRKWYSSLSRERQVLADGILQ</sequence>
<keyword evidence="2" id="KW-1185">Reference proteome</keyword>
<evidence type="ECO:0000313" key="2">
    <source>
        <dbReference type="Proteomes" id="UP001057402"/>
    </source>
</evidence>
<organism evidence="1 2">
    <name type="scientific">Melastoma candidum</name>
    <dbReference type="NCBI Taxonomy" id="119954"/>
    <lineage>
        <taxon>Eukaryota</taxon>
        <taxon>Viridiplantae</taxon>
        <taxon>Streptophyta</taxon>
        <taxon>Embryophyta</taxon>
        <taxon>Tracheophyta</taxon>
        <taxon>Spermatophyta</taxon>
        <taxon>Magnoliopsida</taxon>
        <taxon>eudicotyledons</taxon>
        <taxon>Gunneridae</taxon>
        <taxon>Pentapetalae</taxon>
        <taxon>rosids</taxon>
        <taxon>malvids</taxon>
        <taxon>Myrtales</taxon>
        <taxon>Melastomataceae</taxon>
        <taxon>Melastomatoideae</taxon>
        <taxon>Melastomateae</taxon>
        <taxon>Melastoma</taxon>
    </lineage>
</organism>
<reference evidence="2" key="1">
    <citation type="journal article" date="2023" name="Front. Plant Sci.">
        <title>Chromosomal-level genome assembly of Melastoma candidum provides insights into trichome evolution.</title>
        <authorList>
            <person name="Zhong Y."/>
            <person name="Wu W."/>
            <person name="Sun C."/>
            <person name="Zou P."/>
            <person name="Liu Y."/>
            <person name="Dai S."/>
            <person name="Zhou R."/>
        </authorList>
    </citation>
    <scope>NUCLEOTIDE SEQUENCE [LARGE SCALE GENOMIC DNA]</scope>
</reference>
<gene>
    <name evidence="1" type="ORF">MLD38_039257</name>
</gene>
<evidence type="ECO:0000313" key="1">
    <source>
        <dbReference type="EMBL" id="KAI4303655.1"/>
    </source>
</evidence>
<comment type="caution">
    <text evidence="1">The sequence shown here is derived from an EMBL/GenBank/DDBJ whole genome shotgun (WGS) entry which is preliminary data.</text>
</comment>
<dbReference type="Proteomes" id="UP001057402">
    <property type="component" value="Chromosome 12"/>
</dbReference>
<name>A0ACB9L1I8_9MYRT</name>
<protein>
    <submittedName>
        <fullName evidence="1">Uncharacterized protein</fullName>
    </submittedName>
</protein>
<dbReference type="EMBL" id="CM042891">
    <property type="protein sequence ID" value="KAI4303655.1"/>
    <property type="molecule type" value="Genomic_DNA"/>
</dbReference>
<accession>A0ACB9L1I8</accession>
<proteinExistence type="predicted"/>